<feature type="domain" description="Mycothiol-dependent maleylpyruvate isomerase metal-binding" evidence="2">
    <location>
        <begin position="18"/>
        <end position="131"/>
    </location>
</feature>
<keyword evidence="4" id="KW-1185">Reference proteome</keyword>
<dbReference type="NCBIfam" id="TIGR03083">
    <property type="entry name" value="maleylpyruvate isomerase family mycothiol-dependent enzyme"/>
    <property type="match status" value="1"/>
</dbReference>
<gene>
    <name evidence="3" type="ORF">GCM10009539_62830</name>
</gene>
<dbReference type="InterPro" id="IPR034660">
    <property type="entry name" value="DinB/YfiT-like"/>
</dbReference>
<dbReference type="SUPFAM" id="SSF109854">
    <property type="entry name" value="DinB/YfiT-like putative metalloenzymes"/>
    <property type="match status" value="1"/>
</dbReference>
<dbReference type="InterPro" id="IPR024344">
    <property type="entry name" value="MDMPI_metal-binding"/>
</dbReference>
<dbReference type="EMBL" id="BAAAGX010000027">
    <property type="protein sequence ID" value="GAA0267437.1"/>
    <property type="molecule type" value="Genomic_DNA"/>
</dbReference>
<dbReference type="Proteomes" id="UP001500967">
    <property type="component" value="Unassembled WGS sequence"/>
</dbReference>
<evidence type="ECO:0000256" key="1">
    <source>
        <dbReference type="SAM" id="MobiDB-lite"/>
    </source>
</evidence>
<dbReference type="InterPro" id="IPR017517">
    <property type="entry name" value="Maleyloyr_isom"/>
</dbReference>
<reference evidence="3 4" key="1">
    <citation type="journal article" date="2019" name="Int. J. Syst. Evol. Microbiol.">
        <title>The Global Catalogue of Microorganisms (GCM) 10K type strain sequencing project: providing services to taxonomists for standard genome sequencing and annotation.</title>
        <authorList>
            <consortium name="The Broad Institute Genomics Platform"/>
            <consortium name="The Broad Institute Genome Sequencing Center for Infectious Disease"/>
            <person name="Wu L."/>
            <person name="Ma J."/>
        </authorList>
    </citation>
    <scope>NUCLEOTIDE SEQUENCE [LARGE SCALE GENOMIC DNA]</scope>
    <source>
        <strain evidence="3 4">JCM 10425</strain>
    </source>
</reference>
<evidence type="ECO:0000313" key="4">
    <source>
        <dbReference type="Proteomes" id="UP001500967"/>
    </source>
</evidence>
<evidence type="ECO:0000313" key="3">
    <source>
        <dbReference type="EMBL" id="GAA0267437.1"/>
    </source>
</evidence>
<protein>
    <submittedName>
        <fullName evidence="3">TIGR03086 family metal-binding protein</fullName>
    </submittedName>
</protein>
<evidence type="ECO:0000259" key="2">
    <source>
        <dbReference type="Pfam" id="PF11716"/>
    </source>
</evidence>
<dbReference type="Pfam" id="PF11716">
    <property type="entry name" value="MDMPI_N"/>
    <property type="match status" value="1"/>
</dbReference>
<feature type="region of interest" description="Disordered" evidence="1">
    <location>
        <begin position="159"/>
        <end position="179"/>
    </location>
</feature>
<accession>A0ABN0UZ96</accession>
<dbReference type="NCBIfam" id="TIGR03086">
    <property type="entry name" value="TIGR03086 family metal-binding protein"/>
    <property type="match status" value="1"/>
</dbReference>
<comment type="caution">
    <text evidence="3">The sequence shown here is derived from an EMBL/GenBank/DDBJ whole genome shotgun (WGS) entry which is preliminary data.</text>
</comment>
<proteinExistence type="predicted"/>
<name>A0ABN0UZ96_9ACTN</name>
<dbReference type="Gene3D" id="1.20.120.450">
    <property type="entry name" value="dinb family like domain"/>
    <property type="match status" value="1"/>
</dbReference>
<sequence length="197" mass="21039">MLIELSDLRDLDARAVTLSAHVVDTVTPDDLGRPTPCTGWTVADLLRHLIAQHRGFAAAAHGGSDWELPALDDDPAAQYRKAADDLVAAFATIEDPHQPLAIPDFGAQPTPAGFAITAHAVDYLVHGWDVAAAVGQPFTPENDLVDALLPIVLSLPDDERRTEPGRPFAPGLPQVPGTPALDQLLRALGRDPHWLPS</sequence>
<dbReference type="InterPro" id="IPR017520">
    <property type="entry name" value="CHP03086"/>
</dbReference>
<dbReference type="RefSeq" id="WP_344652547.1">
    <property type="nucleotide sequence ID" value="NZ_BAAAGX010000027.1"/>
</dbReference>
<organism evidence="3 4">
    <name type="scientific">Cryptosporangium japonicum</name>
    <dbReference type="NCBI Taxonomy" id="80872"/>
    <lineage>
        <taxon>Bacteria</taxon>
        <taxon>Bacillati</taxon>
        <taxon>Actinomycetota</taxon>
        <taxon>Actinomycetes</taxon>
        <taxon>Cryptosporangiales</taxon>
        <taxon>Cryptosporangiaceae</taxon>
        <taxon>Cryptosporangium</taxon>
    </lineage>
</organism>